<dbReference type="STRING" id="857967.G0R6H3"/>
<organism evidence="6 7">
    <name type="scientific">Ichthyophthirius multifiliis</name>
    <name type="common">White spot disease agent</name>
    <name type="synonym">Ich</name>
    <dbReference type="NCBI Taxonomy" id="5932"/>
    <lineage>
        <taxon>Eukaryota</taxon>
        <taxon>Sar</taxon>
        <taxon>Alveolata</taxon>
        <taxon>Ciliophora</taxon>
        <taxon>Intramacronucleata</taxon>
        <taxon>Oligohymenophorea</taxon>
        <taxon>Hymenostomatida</taxon>
        <taxon>Ophryoglenina</taxon>
        <taxon>Ichthyophthirius</taxon>
    </lineage>
</organism>
<accession>G0R6H3</accession>
<dbReference type="PANTHER" id="PTHR12241">
    <property type="entry name" value="TUBULIN POLYGLUTAMYLASE"/>
    <property type="match status" value="1"/>
</dbReference>
<dbReference type="SUPFAM" id="SSF56059">
    <property type="entry name" value="Glutathione synthetase ATP-binding domain-like"/>
    <property type="match status" value="1"/>
</dbReference>
<dbReference type="InterPro" id="IPR004344">
    <property type="entry name" value="TTL/TTLL_fam"/>
</dbReference>
<dbReference type="eggNOG" id="KOG2157">
    <property type="taxonomic scope" value="Eukaryota"/>
</dbReference>
<dbReference type="GO" id="GO:0015631">
    <property type="term" value="F:tubulin binding"/>
    <property type="evidence" value="ECO:0007669"/>
    <property type="project" value="TreeGrafter"/>
</dbReference>
<proteinExistence type="inferred from homology"/>
<dbReference type="GeneID" id="14902987"/>
<evidence type="ECO:0000256" key="2">
    <source>
        <dbReference type="ARBA" id="ARBA00022598"/>
    </source>
</evidence>
<evidence type="ECO:0000313" key="7">
    <source>
        <dbReference type="Proteomes" id="UP000008983"/>
    </source>
</evidence>
<dbReference type="GO" id="GO:0036064">
    <property type="term" value="C:ciliary basal body"/>
    <property type="evidence" value="ECO:0007669"/>
    <property type="project" value="TreeGrafter"/>
</dbReference>
<dbReference type="GO" id="GO:0000226">
    <property type="term" value="P:microtubule cytoskeleton organization"/>
    <property type="evidence" value="ECO:0007669"/>
    <property type="project" value="TreeGrafter"/>
</dbReference>
<reference evidence="6 7" key="1">
    <citation type="submission" date="2011-07" db="EMBL/GenBank/DDBJ databases">
        <authorList>
            <person name="Coyne R."/>
            <person name="Brami D."/>
            <person name="Johnson J."/>
            <person name="Hostetler J."/>
            <person name="Hannick L."/>
            <person name="Clark T."/>
            <person name="Cassidy-Hanley D."/>
            <person name="Inman J."/>
        </authorList>
    </citation>
    <scope>NUCLEOTIDE SEQUENCE [LARGE SCALE GENOMIC DNA]</scope>
    <source>
        <strain evidence="6 7">G5</strain>
    </source>
</reference>
<name>G0R6H3_ICHMU</name>
<keyword evidence="7" id="KW-1185">Reference proteome</keyword>
<protein>
    <recommendedName>
        <fullName evidence="5">Tubulin--tyrosine ligase-like protein 9</fullName>
    </recommendedName>
</protein>
<dbReference type="PANTHER" id="PTHR12241:SF39">
    <property type="entry name" value="TUBULIN POLYGLUTAMYLASE TTLL9-RELATED"/>
    <property type="match status" value="1"/>
</dbReference>
<dbReference type="OMA" id="GTHIFIT"/>
<dbReference type="EMBL" id="GL984398">
    <property type="protein sequence ID" value="EGR26939.1"/>
    <property type="molecule type" value="Genomic_DNA"/>
</dbReference>
<evidence type="ECO:0000256" key="5">
    <source>
        <dbReference type="ARBA" id="ARBA00030445"/>
    </source>
</evidence>
<dbReference type="InParanoid" id="G0R6H3"/>
<keyword evidence="4" id="KW-0067">ATP-binding</keyword>
<dbReference type="RefSeq" id="XP_004023823.1">
    <property type="nucleotide sequence ID" value="XM_004023774.1"/>
</dbReference>
<dbReference type="GO" id="GO:0005524">
    <property type="term" value="F:ATP binding"/>
    <property type="evidence" value="ECO:0007669"/>
    <property type="project" value="UniProtKB-KW"/>
</dbReference>
<dbReference type="OrthoDB" id="202825at2759"/>
<sequence>MKPIAKSQGKGIFIFRNLKEISQWKNANRYNPENPSAGSYVVQRYISDPLLMGGKKFDMRIYALCTNYQPLSIYLYRTGFARFTHYRYDTDDINNACNNNNKKIIFIYKQKVVHLTNVAIQKTSENYDQKLGGKWLLQTLKLQMISKYGQEKVDEAFYQVQSIIIKALQAVQKVMINDKRCFELYGFDIILDSNLKPWLLESLYDSQYLSRQ</sequence>
<dbReference type="AlphaFoldDB" id="G0R6H3"/>
<dbReference type="PROSITE" id="PS51221">
    <property type="entry name" value="TTL"/>
    <property type="match status" value="1"/>
</dbReference>
<evidence type="ECO:0000313" key="6">
    <source>
        <dbReference type="EMBL" id="EGR26939.1"/>
    </source>
</evidence>
<evidence type="ECO:0000256" key="1">
    <source>
        <dbReference type="ARBA" id="ARBA00006820"/>
    </source>
</evidence>
<evidence type="ECO:0000256" key="4">
    <source>
        <dbReference type="ARBA" id="ARBA00022840"/>
    </source>
</evidence>
<dbReference type="Gene3D" id="3.30.470.20">
    <property type="entry name" value="ATP-grasp fold, B domain"/>
    <property type="match status" value="1"/>
</dbReference>
<keyword evidence="3" id="KW-0547">Nucleotide-binding</keyword>
<comment type="similarity">
    <text evidence="1">Belongs to the tubulin--tyrosine ligase family.</text>
</comment>
<keyword evidence="2 6" id="KW-0436">Ligase</keyword>
<dbReference type="GO" id="GO:0070740">
    <property type="term" value="F:tubulin-glutamic acid ligase activity"/>
    <property type="evidence" value="ECO:0007669"/>
    <property type="project" value="TreeGrafter"/>
</dbReference>
<dbReference type="Pfam" id="PF03133">
    <property type="entry name" value="TTL"/>
    <property type="match status" value="1"/>
</dbReference>
<dbReference type="Proteomes" id="UP000008983">
    <property type="component" value="Unassembled WGS sequence"/>
</dbReference>
<evidence type="ECO:0000256" key="3">
    <source>
        <dbReference type="ARBA" id="ARBA00022741"/>
    </source>
</evidence>
<gene>
    <name evidence="6" type="ORF">IMG5_204510</name>
</gene>